<dbReference type="Proteomes" id="UP001236585">
    <property type="component" value="Chromosome"/>
</dbReference>
<dbReference type="EMBL" id="CP126981">
    <property type="protein sequence ID" value="WIM89468.1"/>
    <property type="molecule type" value="Genomic_DNA"/>
</dbReference>
<dbReference type="RefSeq" id="WP_285190198.1">
    <property type="nucleotide sequence ID" value="NZ_CP126981.1"/>
</dbReference>
<proteinExistence type="predicted"/>
<name>A0ABY8W4W6_9MYCO</name>
<gene>
    <name evidence="1" type="ORF">PT015_08525</name>
</gene>
<evidence type="ECO:0000313" key="1">
    <source>
        <dbReference type="EMBL" id="WIM89468.1"/>
    </source>
</evidence>
<protein>
    <submittedName>
        <fullName evidence="1">Uncharacterized protein</fullName>
    </submittedName>
</protein>
<accession>A0ABY8W4W6</accession>
<reference evidence="1 2" key="1">
    <citation type="journal article" date="2023" name="Microbiol. Resour. Announc.">
        <title>Complete Genome Sequence of Mycobacterium wuenschmanii, a novel Nontuberculous Mycobacterium Isolated from a captive population of Amazon Milk Frogs.</title>
        <authorList>
            <person name="Hicks J."/>
            <person name="Zeineldin M."/>
            <person name="Ward H."/>
            <person name="Wuenschmann A."/>
            <person name="Camp P."/>
            <person name="Farrell D."/>
            <person name="Lehman K."/>
            <person name="Thacker T."/>
            <person name="Cuthbert E."/>
        </authorList>
    </citation>
    <scope>NUCLEOTIDE SEQUENCE [LARGE SCALE GENOMIC DNA]</scope>
    <source>
        <strain evidence="1 2">Wuenschmanii</strain>
    </source>
</reference>
<sequence length="81" mass="8990">MIFDWMLNLARRRGRRRQPAFADTGCSLGAGSAVPCGVNRRPFAARLKAQITQQNIAWGRAKTGLPKTVINTMFVYPRASP</sequence>
<keyword evidence="2" id="KW-1185">Reference proteome</keyword>
<organism evidence="1 2">
    <name type="scientific">Candidatus Mycobacterium wuenschmannii</name>
    <dbReference type="NCBI Taxonomy" id="3027808"/>
    <lineage>
        <taxon>Bacteria</taxon>
        <taxon>Bacillati</taxon>
        <taxon>Actinomycetota</taxon>
        <taxon>Actinomycetes</taxon>
        <taxon>Mycobacteriales</taxon>
        <taxon>Mycobacteriaceae</taxon>
        <taxon>Mycobacterium</taxon>
    </lineage>
</organism>
<evidence type="ECO:0000313" key="2">
    <source>
        <dbReference type="Proteomes" id="UP001236585"/>
    </source>
</evidence>